<protein>
    <submittedName>
        <fullName evidence="1">Uncharacterized protein</fullName>
    </submittedName>
</protein>
<gene>
    <name evidence="1" type="ORF">LEP1GSC036_2065</name>
</gene>
<name>A0A828YXI9_9LEPT</name>
<dbReference type="AlphaFoldDB" id="A0A828YXI9"/>
<accession>A0A828YXI9</accession>
<organism evidence="1 2">
    <name type="scientific">Leptospira weilii str. 2006001853</name>
    <dbReference type="NCBI Taxonomy" id="1001589"/>
    <lineage>
        <taxon>Bacteria</taxon>
        <taxon>Pseudomonadati</taxon>
        <taxon>Spirochaetota</taxon>
        <taxon>Spirochaetia</taxon>
        <taxon>Leptospirales</taxon>
        <taxon>Leptospiraceae</taxon>
        <taxon>Leptospira</taxon>
    </lineage>
</organism>
<sequence length="41" mass="4797">MNFFIDFCGLESMPEDQKIALIAIEANRVFEKLILYPLLLH</sequence>
<comment type="caution">
    <text evidence="1">The sequence shown here is derived from an EMBL/GenBank/DDBJ whole genome shotgun (WGS) entry which is preliminary data.</text>
</comment>
<proteinExistence type="predicted"/>
<reference evidence="1 2" key="1">
    <citation type="submission" date="2012-10" db="EMBL/GenBank/DDBJ databases">
        <authorList>
            <person name="Harkins D.M."/>
            <person name="Durkin A.S."/>
            <person name="Brinkac L.M."/>
            <person name="Haft D.H."/>
            <person name="Selengut J.D."/>
            <person name="Sanka R."/>
            <person name="DePew J."/>
            <person name="Purushe J."/>
            <person name="Whelen A.C."/>
            <person name="Vinetz J.M."/>
            <person name="Sutton G.G."/>
            <person name="Nierman W.C."/>
            <person name="Fouts D.E."/>
        </authorList>
    </citation>
    <scope>NUCLEOTIDE SEQUENCE [LARGE SCALE GENOMIC DNA]</scope>
    <source>
        <strain evidence="1 2">2006001853</strain>
    </source>
</reference>
<dbReference type="EMBL" id="AFLV02000079">
    <property type="protein sequence ID" value="EKR62592.1"/>
    <property type="molecule type" value="Genomic_DNA"/>
</dbReference>
<dbReference type="Proteomes" id="UP000001338">
    <property type="component" value="Unassembled WGS sequence"/>
</dbReference>
<evidence type="ECO:0000313" key="1">
    <source>
        <dbReference type="EMBL" id="EKR62592.1"/>
    </source>
</evidence>
<evidence type="ECO:0000313" key="2">
    <source>
        <dbReference type="Proteomes" id="UP000001338"/>
    </source>
</evidence>